<sequence length="350" mass="39265">MDAIYSLFFVCYAAGFLLVAFLWRWYLLPIGAGLLLLLWWTIRGVFNEDSPGVIIAAPMVGLAFLGVLAGLLAALIVLSTRKFARRWASPMVILPATFFTVPVFVFGLFFWQQANLKAHRAPPSASCLTRLHPVVLGGTALTLPLAPAFSVGQGREYDPSYPLDVNEKAREFCAKTSAGPIKITNLTARLTPDYTRHLTVRRSAFCASVKPYGWWHDLCRREHDDNPPSDYPREVSFYVLGEYNSRKMHAFSSDELERLKVDGLTAEELGRGVRRFGDGHYSYFTRRDVPGYLARCYATGPMKTDLACVAGYRLTSRIGIIYEFLTPADTFAEKSASFDQRARQVFDSLK</sequence>
<dbReference type="AlphaFoldDB" id="A0A086P8K6"/>
<feature type="transmembrane region" description="Helical" evidence="1">
    <location>
        <begin position="7"/>
        <end position="40"/>
    </location>
</feature>
<keyword evidence="1" id="KW-0472">Membrane</keyword>
<evidence type="ECO:0008006" key="4">
    <source>
        <dbReference type="Google" id="ProtNLM"/>
    </source>
</evidence>
<evidence type="ECO:0000313" key="2">
    <source>
        <dbReference type="EMBL" id="KFG89724.1"/>
    </source>
</evidence>
<dbReference type="EMBL" id="JFZA02000023">
    <property type="protein sequence ID" value="KFG89724.1"/>
    <property type="molecule type" value="Genomic_DNA"/>
</dbReference>
<keyword evidence="1" id="KW-1133">Transmembrane helix</keyword>
<accession>A0A086P8K6</accession>
<dbReference type="eggNOG" id="ENOG5033CT3">
    <property type="taxonomic scope" value="Bacteria"/>
</dbReference>
<feature type="transmembrane region" description="Helical" evidence="1">
    <location>
        <begin position="52"/>
        <end position="78"/>
    </location>
</feature>
<feature type="transmembrane region" description="Helical" evidence="1">
    <location>
        <begin position="90"/>
        <end position="111"/>
    </location>
</feature>
<keyword evidence="1" id="KW-0812">Transmembrane</keyword>
<organism evidence="2 3">
    <name type="scientific">Sphingobium herbicidovorans (strain ATCC 700291 / DSM 11019 / CCUG 56400 / KCTC 2939 / LMG 18315 / NBRC 16415 / MH)</name>
    <name type="common">Sphingomonas herbicidovorans</name>
    <dbReference type="NCBI Taxonomy" id="1219045"/>
    <lineage>
        <taxon>Bacteria</taxon>
        <taxon>Pseudomonadati</taxon>
        <taxon>Pseudomonadota</taxon>
        <taxon>Alphaproteobacteria</taxon>
        <taxon>Sphingomonadales</taxon>
        <taxon>Sphingomonadaceae</taxon>
        <taxon>Sphingobium</taxon>
    </lineage>
</organism>
<evidence type="ECO:0000256" key="1">
    <source>
        <dbReference type="SAM" id="Phobius"/>
    </source>
</evidence>
<comment type="caution">
    <text evidence="2">The sequence shown here is derived from an EMBL/GenBank/DDBJ whole genome shotgun (WGS) entry which is preliminary data.</text>
</comment>
<name>A0A086P8K6_SPHHM</name>
<keyword evidence="3" id="KW-1185">Reference proteome</keyword>
<dbReference type="STRING" id="76947.GCA_002080435_00028"/>
<proteinExistence type="predicted"/>
<protein>
    <recommendedName>
        <fullName evidence="4">Transmembrane protein</fullName>
    </recommendedName>
</protein>
<dbReference type="Proteomes" id="UP000024284">
    <property type="component" value="Unassembled WGS sequence"/>
</dbReference>
<gene>
    <name evidence="2" type="ORF">BV98_002531</name>
</gene>
<reference evidence="2" key="1">
    <citation type="submission" date="2014-08" db="EMBL/GenBank/DDBJ databases">
        <title>Draft genome sequences of Sphingobium herbicidovorans.</title>
        <authorList>
            <person name="Gan H.M."/>
            <person name="Gan H.Y."/>
            <person name="Savka M.A."/>
        </authorList>
    </citation>
    <scope>NUCLEOTIDE SEQUENCE [LARGE SCALE GENOMIC DNA]</scope>
    <source>
        <strain evidence="2">NBRC 16415</strain>
    </source>
</reference>
<evidence type="ECO:0000313" key="3">
    <source>
        <dbReference type="Proteomes" id="UP000024284"/>
    </source>
</evidence>
<dbReference type="PATRIC" id="fig|1219045.3.peg.2568"/>